<dbReference type="AlphaFoldDB" id="E1R0W9"/>
<reference evidence="1 2" key="1">
    <citation type="journal article" date="2010" name="Stand. Genomic Sci.">
        <title>Complete genome sequence of Spirochaeta smaragdinae type strain (SEBR 4228).</title>
        <authorList>
            <person name="Mavromatis K."/>
            <person name="Yasawong M."/>
            <person name="Chertkov O."/>
            <person name="Lapidus A."/>
            <person name="Lucas S."/>
            <person name="Nolan M."/>
            <person name="Del Rio T.G."/>
            <person name="Tice H."/>
            <person name="Cheng J.F."/>
            <person name="Pitluck S."/>
            <person name="Liolios K."/>
            <person name="Ivanova N."/>
            <person name="Tapia R."/>
            <person name="Han C."/>
            <person name="Bruce D."/>
            <person name="Goodwin L."/>
            <person name="Pati A."/>
            <person name="Chen A."/>
            <person name="Palaniappan K."/>
            <person name="Land M."/>
            <person name="Hauser L."/>
            <person name="Chang Y.J."/>
            <person name="Jeffries C.D."/>
            <person name="Detter J.C."/>
            <person name="Rohde M."/>
            <person name="Brambilla E."/>
            <person name="Spring S."/>
            <person name="Goker M."/>
            <person name="Sikorski J."/>
            <person name="Woyke T."/>
            <person name="Bristow J."/>
            <person name="Eisen J.A."/>
            <person name="Markowitz V."/>
            <person name="Hugenholtz P."/>
            <person name="Klenk H.P."/>
            <person name="Kyrpides N.C."/>
        </authorList>
    </citation>
    <scope>NUCLEOTIDE SEQUENCE [LARGE SCALE GENOMIC DNA]</scope>
    <source>
        <strain evidence="2">DSM 11293 / JCM 15392 / SEBR 4228</strain>
    </source>
</reference>
<protein>
    <submittedName>
        <fullName evidence="1">Uncharacterized protein</fullName>
    </submittedName>
</protein>
<dbReference type="HOGENOM" id="CLU_3376111_0_0_12"/>
<organism evidence="1 2">
    <name type="scientific">Sediminispirochaeta smaragdinae (strain DSM 11293 / JCM 15392 / SEBR 4228)</name>
    <name type="common">Spirochaeta smaragdinae</name>
    <dbReference type="NCBI Taxonomy" id="573413"/>
    <lineage>
        <taxon>Bacteria</taxon>
        <taxon>Pseudomonadati</taxon>
        <taxon>Spirochaetota</taxon>
        <taxon>Spirochaetia</taxon>
        <taxon>Spirochaetales</taxon>
        <taxon>Spirochaetaceae</taxon>
        <taxon>Sediminispirochaeta</taxon>
    </lineage>
</organism>
<evidence type="ECO:0000313" key="1">
    <source>
        <dbReference type="EMBL" id="ADK80218.1"/>
    </source>
</evidence>
<sequence>MYFRNKDKKSQELVLPGPKPIVNWLCPIHENRTL</sequence>
<name>E1R0W9_SEDSS</name>
<keyword evidence="2" id="KW-1185">Reference proteome</keyword>
<dbReference type="EMBL" id="CP002116">
    <property type="protein sequence ID" value="ADK80218.1"/>
    <property type="molecule type" value="Genomic_DNA"/>
</dbReference>
<evidence type="ECO:0000313" key="2">
    <source>
        <dbReference type="Proteomes" id="UP000002318"/>
    </source>
</evidence>
<accession>E1R0W9</accession>
<dbReference type="STRING" id="573413.Spirs_1086"/>
<proteinExistence type="predicted"/>
<gene>
    <name evidence="1" type="ordered locus">Spirs_1086</name>
</gene>
<dbReference type="KEGG" id="ssm:Spirs_1086"/>
<dbReference type="Proteomes" id="UP000002318">
    <property type="component" value="Chromosome"/>
</dbReference>